<evidence type="ECO:0000259" key="5">
    <source>
        <dbReference type="PROSITE" id="PS50977"/>
    </source>
</evidence>
<name>A0A502CLT1_9SPHN</name>
<dbReference type="Pfam" id="PF13305">
    <property type="entry name" value="TetR_C_33"/>
    <property type="match status" value="1"/>
</dbReference>
<accession>A0A502CLT1</accession>
<dbReference type="Gene3D" id="1.10.357.10">
    <property type="entry name" value="Tetracycline Repressor, domain 2"/>
    <property type="match status" value="1"/>
</dbReference>
<sequence>MNVRAYHHGDLRAALVSEGMALLVERAADAVSLREVARRAGVSATAVYRHFPDKEALMTALANEGLARLAAAQHAAFEAKGGGVDGFSATGAAYVRFALANPALFRMIFAHHSPGDLTAGDTSDDAMSFLLQNARALAPPGTDPRAFALQCWSLAHGLALLMLDGHVPVDDAAIDRIVDVRAMTGGHVQPGEGFDRPGTCA</sequence>
<organism evidence="6 7">
    <name type="scientific">Sphingomonas oligophenolica</name>
    <dbReference type="NCBI Taxonomy" id="301154"/>
    <lineage>
        <taxon>Bacteria</taxon>
        <taxon>Pseudomonadati</taxon>
        <taxon>Pseudomonadota</taxon>
        <taxon>Alphaproteobacteria</taxon>
        <taxon>Sphingomonadales</taxon>
        <taxon>Sphingomonadaceae</taxon>
        <taxon>Sphingomonas</taxon>
    </lineage>
</organism>
<dbReference type="AlphaFoldDB" id="A0A502CLT1"/>
<dbReference type="InterPro" id="IPR025996">
    <property type="entry name" value="MT1864/Rv1816-like_C"/>
</dbReference>
<dbReference type="GO" id="GO:0000976">
    <property type="term" value="F:transcription cis-regulatory region binding"/>
    <property type="evidence" value="ECO:0007669"/>
    <property type="project" value="TreeGrafter"/>
</dbReference>
<evidence type="ECO:0000313" key="7">
    <source>
        <dbReference type="Proteomes" id="UP000318413"/>
    </source>
</evidence>
<dbReference type="GO" id="GO:0003700">
    <property type="term" value="F:DNA-binding transcription factor activity"/>
    <property type="evidence" value="ECO:0007669"/>
    <property type="project" value="TreeGrafter"/>
</dbReference>
<feature type="DNA-binding region" description="H-T-H motif" evidence="4">
    <location>
        <begin position="32"/>
        <end position="51"/>
    </location>
</feature>
<proteinExistence type="predicted"/>
<dbReference type="Pfam" id="PF00440">
    <property type="entry name" value="TetR_N"/>
    <property type="match status" value="1"/>
</dbReference>
<dbReference type="RefSeq" id="WP_140870420.1">
    <property type="nucleotide sequence ID" value="NZ_RCZK01000005.1"/>
</dbReference>
<dbReference type="InterPro" id="IPR036271">
    <property type="entry name" value="Tet_transcr_reg_TetR-rel_C_sf"/>
</dbReference>
<reference evidence="6 7" key="1">
    <citation type="journal article" date="2019" name="Environ. Microbiol.">
        <title>Species interactions and distinct microbial communities in high Arctic permafrost affected cryosols are associated with the CH4 and CO2 gas fluxes.</title>
        <authorList>
            <person name="Altshuler I."/>
            <person name="Hamel J."/>
            <person name="Turney S."/>
            <person name="Magnuson E."/>
            <person name="Levesque R."/>
            <person name="Greer C."/>
            <person name="Whyte L.G."/>
        </authorList>
    </citation>
    <scope>NUCLEOTIDE SEQUENCE [LARGE SCALE GENOMIC DNA]</scope>
    <source>
        <strain evidence="6 7">S5.1</strain>
    </source>
</reference>
<dbReference type="InterPro" id="IPR050109">
    <property type="entry name" value="HTH-type_TetR-like_transc_reg"/>
</dbReference>
<evidence type="ECO:0000256" key="3">
    <source>
        <dbReference type="ARBA" id="ARBA00023163"/>
    </source>
</evidence>
<comment type="caution">
    <text evidence="6">The sequence shown here is derived from an EMBL/GenBank/DDBJ whole genome shotgun (WGS) entry which is preliminary data.</text>
</comment>
<keyword evidence="7" id="KW-1185">Reference proteome</keyword>
<protein>
    <submittedName>
        <fullName evidence="6">TetR/AcrR family transcriptional regulator</fullName>
    </submittedName>
</protein>
<keyword evidence="2 4" id="KW-0238">DNA-binding</keyword>
<evidence type="ECO:0000256" key="4">
    <source>
        <dbReference type="PROSITE-ProRule" id="PRU00335"/>
    </source>
</evidence>
<evidence type="ECO:0000256" key="1">
    <source>
        <dbReference type="ARBA" id="ARBA00023015"/>
    </source>
</evidence>
<dbReference type="SUPFAM" id="SSF48498">
    <property type="entry name" value="Tetracyclin repressor-like, C-terminal domain"/>
    <property type="match status" value="1"/>
</dbReference>
<dbReference type="PANTHER" id="PTHR30055:SF220">
    <property type="entry name" value="TETR-FAMILY REGULATORY PROTEIN"/>
    <property type="match status" value="1"/>
</dbReference>
<keyword evidence="1" id="KW-0805">Transcription regulation</keyword>
<dbReference type="InterPro" id="IPR009057">
    <property type="entry name" value="Homeodomain-like_sf"/>
</dbReference>
<dbReference type="SUPFAM" id="SSF46689">
    <property type="entry name" value="Homeodomain-like"/>
    <property type="match status" value="1"/>
</dbReference>
<gene>
    <name evidence="6" type="ORF">EAH84_08110</name>
</gene>
<keyword evidence="3" id="KW-0804">Transcription</keyword>
<dbReference type="EMBL" id="RCZK01000005">
    <property type="protein sequence ID" value="TPG12726.1"/>
    <property type="molecule type" value="Genomic_DNA"/>
</dbReference>
<feature type="domain" description="HTH tetR-type" evidence="5">
    <location>
        <begin position="9"/>
        <end position="69"/>
    </location>
</feature>
<evidence type="ECO:0000256" key="2">
    <source>
        <dbReference type="ARBA" id="ARBA00023125"/>
    </source>
</evidence>
<dbReference type="InterPro" id="IPR001647">
    <property type="entry name" value="HTH_TetR"/>
</dbReference>
<dbReference type="PROSITE" id="PS50977">
    <property type="entry name" value="HTH_TETR_2"/>
    <property type="match status" value="1"/>
</dbReference>
<dbReference type="PRINTS" id="PR00455">
    <property type="entry name" value="HTHTETR"/>
</dbReference>
<dbReference type="PANTHER" id="PTHR30055">
    <property type="entry name" value="HTH-TYPE TRANSCRIPTIONAL REGULATOR RUTR"/>
    <property type="match status" value="1"/>
</dbReference>
<dbReference type="Proteomes" id="UP000318413">
    <property type="component" value="Unassembled WGS sequence"/>
</dbReference>
<dbReference type="OrthoDB" id="7056813at2"/>
<evidence type="ECO:0000313" key="6">
    <source>
        <dbReference type="EMBL" id="TPG12726.1"/>
    </source>
</evidence>